<organism evidence="4 5">
    <name type="scientific">Ornithinibacillus salinisoli</name>
    <dbReference type="NCBI Taxonomy" id="1848459"/>
    <lineage>
        <taxon>Bacteria</taxon>
        <taxon>Bacillati</taxon>
        <taxon>Bacillota</taxon>
        <taxon>Bacilli</taxon>
        <taxon>Bacillales</taxon>
        <taxon>Bacillaceae</taxon>
        <taxon>Ornithinibacillus</taxon>
    </lineage>
</organism>
<feature type="transmembrane region" description="Helical" evidence="3">
    <location>
        <begin position="6"/>
        <end position="21"/>
    </location>
</feature>
<keyword evidence="1" id="KW-0375">Hydrogen ion transport</keyword>
<keyword evidence="3" id="KW-0472">Membrane</keyword>
<evidence type="ECO:0000313" key="4">
    <source>
        <dbReference type="EMBL" id="MFD2044466.1"/>
    </source>
</evidence>
<keyword evidence="2" id="KW-0406">Ion transport</keyword>
<sequence length="135" mass="14687">MSPYVFVLAAILAVVPMLIVFKINMEKLKENPDQSGKLQQNFFIGAALSETVPLILIIFGIANMEEVASIEELFIPGIIVILTMVIGTFFVFLQRSVGVPEESKQLVTTFAMVGVALVNAIPIIALVSLFMMTPA</sequence>
<gene>
    <name evidence="4" type="ORF">ACFSJF_09325</name>
</gene>
<dbReference type="Gene3D" id="1.20.20.10">
    <property type="entry name" value="F1F0 ATP synthase subunit C"/>
    <property type="match status" value="1"/>
</dbReference>
<accession>A0ABW4VZD9</accession>
<keyword evidence="3" id="KW-1133">Transmembrane helix</keyword>
<keyword evidence="5" id="KW-1185">Reference proteome</keyword>
<evidence type="ECO:0000256" key="2">
    <source>
        <dbReference type="ARBA" id="ARBA00023065"/>
    </source>
</evidence>
<dbReference type="InterPro" id="IPR038662">
    <property type="entry name" value="ATP_synth_F0_csu_sf"/>
</dbReference>
<proteinExistence type="predicted"/>
<comment type="caution">
    <text evidence="4">The sequence shown here is derived from an EMBL/GenBank/DDBJ whole genome shotgun (WGS) entry which is preliminary data.</text>
</comment>
<feature type="transmembrane region" description="Helical" evidence="3">
    <location>
        <begin position="42"/>
        <end position="62"/>
    </location>
</feature>
<evidence type="ECO:0008006" key="6">
    <source>
        <dbReference type="Google" id="ProtNLM"/>
    </source>
</evidence>
<evidence type="ECO:0000256" key="1">
    <source>
        <dbReference type="ARBA" id="ARBA00022781"/>
    </source>
</evidence>
<dbReference type="InterPro" id="IPR035921">
    <property type="entry name" value="F/V-ATP_Csub_sf"/>
</dbReference>
<dbReference type="SUPFAM" id="SSF81333">
    <property type="entry name" value="F1F0 ATP synthase subunit C"/>
    <property type="match status" value="1"/>
</dbReference>
<dbReference type="EMBL" id="JBHUHQ010000015">
    <property type="protein sequence ID" value="MFD2044466.1"/>
    <property type="molecule type" value="Genomic_DNA"/>
</dbReference>
<feature type="transmembrane region" description="Helical" evidence="3">
    <location>
        <begin position="74"/>
        <end position="94"/>
    </location>
</feature>
<keyword evidence="2" id="KW-0813">Transport</keyword>
<evidence type="ECO:0000256" key="3">
    <source>
        <dbReference type="SAM" id="Phobius"/>
    </source>
</evidence>
<dbReference type="Proteomes" id="UP001597383">
    <property type="component" value="Unassembled WGS sequence"/>
</dbReference>
<evidence type="ECO:0000313" key="5">
    <source>
        <dbReference type="Proteomes" id="UP001597383"/>
    </source>
</evidence>
<dbReference type="RefSeq" id="WP_377556304.1">
    <property type="nucleotide sequence ID" value="NZ_JBHUHQ010000015.1"/>
</dbReference>
<keyword evidence="3" id="KW-0812">Transmembrane</keyword>
<protein>
    <recommendedName>
        <fullName evidence="6">DUF350 domain-containing protein</fullName>
    </recommendedName>
</protein>
<reference evidence="5" key="1">
    <citation type="journal article" date="2019" name="Int. J. Syst. Evol. Microbiol.">
        <title>The Global Catalogue of Microorganisms (GCM) 10K type strain sequencing project: providing services to taxonomists for standard genome sequencing and annotation.</title>
        <authorList>
            <consortium name="The Broad Institute Genomics Platform"/>
            <consortium name="The Broad Institute Genome Sequencing Center for Infectious Disease"/>
            <person name="Wu L."/>
            <person name="Ma J."/>
        </authorList>
    </citation>
    <scope>NUCLEOTIDE SEQUENCE [LARGE SCALE GENOMIC DNA]</scope>
    <source>
        <strain evidence="5">R28</strain>
    </source>
</reference>
<feature type="transmembrane region" description="Helical" evidence="3">
    <location>
        <begin position="106"/>
        <end position="132"/>
    </location>
</feature>
<name>A0ABW4VZD9_9BACI</name>